<reference evidence="2 3" key="1">
    <citation type="submission" date="2016-10" db="EMBL/GenBank/DDBJ databases">
        <authorList>
            <person name="de Groot N.N."/>
        </authorList>
    </citation>
    <scope>NUCLEOTIDE SEQUENCE [LARGE SCALE GENOMIC DNA]</scope>
    <source>
        <strain evidence="2 3">CGMCC 4.7037</strain>
    </source>
</reference>
<name>A0A1H5YAP8_9ACTN</name>
<keyword evidence="3" id="KW-1185">Reference proteome</keyword>
<proteinExistence type="predicted"/>
<dbReference type="Pfam" id="PF01814">
    <property type="entry name" value="Hemerythrin"/>
    <property type="match status" value="1"/>
</dbReference>
<dbReference type="OrthoDB" id="5197650at2"/>
<dbReference type="InterPro" id="IPR012312">
    <property type="entry name" value="Hemerythrin-like"/>
</dbReference>
<evidence type="ECO:0000313" key="3">
    <source>
        <dbReference type="Proteomes" id="UP000236732"/>
    </source>
</evidence>
<dbReference type="EMBL" id="FNVT01000002">
    <property type="protein sequence ID" value="SEG21058.1"/>
    <property type="molecule type" value="Genomic_DNA"/>
</dbReference>
<dbReference type="AlphaFoldDB" id="A0A1H5YAP8"/>
<gene>
    <name evidence="2" type="ORF">SAMN05444920_102208</name>
</gene>
<dbReference type="Proteomes" id="UP000236732">
    <property type="component" value="Unassembled WGS sequence"/>
</dbReference>
<dbReference type="CDD" id="cd12108">
    <property type="entry name" value="Hr-like"/>
    <property type="match status" value="1"/>
</dbReference>
<protein>
    <submittedName>
        <fullName evidence="2">Hemerythrin HHE cation binding domain-containing protein</fullName>
    </submittedName>
</protein>
<dbReference type="RefSeq" id="WP_103954933.1">
    <property type="nucleotide sequence ID" value="NZ_FNVT01000002.1"/>
</dbReference>
<dbReference type="Gene3D" id="1.20.120.520">
    <property type="entry name" value="nmb1532 protein domain like"/>
    <property type="match status" value="1"/>
</dbReference>
<evidence type="ECO:0000313" key="2">
    <source>
        <dbReference type="EMBL" id="SEG21058.1"/>
    </source>
</evidence>
<feature type="domain" description="Hemerythrin-like" evidence="1">
    <location>
        <begin position="9"/>
        <end position="133"/>
    </location>
</feature>
<organism evidence="2 3">
    <name type="scientific">Nonomuraea solani</name>
    <dbReference type="NCBI Taxonomy" id="1144553"/>
    <lineage>
        <taxon>Bacteria</taxon>
        <taxon>Bacillati</taxon>
        <taxon>Actinomycetota</taxon>
        <taxon>Actinomycetes</taxon>
        <taxon>Streptosporangiales</taxon>
        <taxon>Streptosporangiaceae</taxon>
        <taxon>Nonomuraea</taxon>
    </lineage>
</organism>
<accession>A0A1H5YAP8</accession>
<evidence type="ECO:0000259" key="1">
    <source>
        <dbReference type="Pfam" id="PF01814"/>
    </source>
</evidence>
<sequence>MSFSLDMTMMYVMHDALRRELERIARIIDRAGDDPRQILRTAAGWEMFKKYLRAHHAAEDETLWPVMAELLTGREADLALLDAMEAEHAVIDPILAAIDTTLADREARPERLGSLVDYLRSALTAHLEHEENQSLALIDDVLSQEQWSRVGQRQHELQGAEEVRRYLPWMLDDLAPERSAAILAALPEPIRQAYAAEWRPAYIELGLWTPTRHDHAA</sequence>